<reference evidence="2 3" key="1">
    <citation type="submission" date="2019-07" db="EMBL/GenBank/DDBJ databases">
        <title>Whole genome shotgun sequence of Deinococcus cellulosilyticus NBRC 106333.</title>
        <authorList>
            <person name="Hosoyama A."/>
            <person name="Uohara A."/>
            <person name="Ohji S."/>
            <person name="Ichikawa N."/>
        </authorList>
    </citation>
    <scope>NUCLEOTIDE SEQUENCE [LARGE SCALE GENOMIC DNA]</scope>
    <source>
        <strain evidence="2 3">NBRC 106333</strain>
    </source>
</reference>
<feature type="compositionally biased region" description="Polar residues" evidence="1">
    <location>
        <begin position="17"/>
        <end position="29"/>
    </location>
</feature>
<dbReference type="AlphaFoldDB" id="A0A511N7C3"/>
<dbReference type="RefSeq" id="WP_146888041.1">
    <property type="nucleotide sequence ID" value="NZ_BJXB01000023.1"/>
</dbReference>
<accession>A0A511N7C3</accession>
<proteinExistence type="predicted"/>
<dbReference type="Proteomes" id="UP000321306">
    <property type="component" value="Unassembled WGS sequence"/>
</dbReference>
<feature type="region of interest" description="Disordered" evidence="1">
    <location>
        <begin position="1"/>
        <end position="29"/>
    </location>
</feature>
<comment type="caution">
    <text evidence="2">The sequence shown here is derived from an EMBL/GenBank/DDBJ whole genome shotgun (WGS) entry which is preliminary data.</text>
</comment>
<protein>
    <submittedName>
        <fullName evidence="2">Uncharacterized protein</fullName>
    </submittedName>
</protein>
<keyword evidence="3" id="KW-1185">Reference proteome</keyword>
<evidence type="ECO:0000313" key="2">
    <source>
        <dbReference type="EMBL" id="GEM48730.1"/>
    </source>
</evidence>
<gene>
    <name evidence="2" type="ORF">DC3_43650</name>
</gene>
<dbReference type="EMBL" id="BJXB01000023">
    <property type="protein sequence ID" value="GEM48730.1"/>
    <property type="molecule type" value="Genomic_DNA"/>
</dbReference>
<name>A0A511N7C3_DEIC1</name>
<sequence>MTNEDRMYGGMMGGGTQDSAQEGGQEEATTMISIVAPAFHYTKVKSVAREQKTEMQKLITDWVKDLIRTVRRGEDLKSVPNPSGNRKSVRIPVGVDDALEKLAIDQELKLGTRVTKSALVYEAIVRGLKAAGEL</sequence>
<evidence type="ECO:0000256" key="1">
    <source>
        <dbReference type="SAM" id="MobiDB-lite"/>
    </source>
</evidence>
<evidence type="ECO:0000313" key="3">
    <source>
        <dbReference type="Proteomes" id="UP000321306"/>
    </source>
</evidence>
<organism evidence="2 3">
    <name type="scientific">Deinococcus cellulosilyticus (strain DSM 18568 / NBRC 106333 / KACC 11606 / 5516J-15)</name>
    <dbReference type="NCBI Taxonomy" id="1223518"/>
    <lineage>
        <taxon>Bacteria</taxon>
        <taxon>Thermotogati</taxon>
        <taxon>Deinococcota</taxon>
        <taxon>Deinococci</taxon>
        <taxon>Deinococcales</taxon>
        <taxon>Deinococcaceae</taxon>
        <taxon>Deinococcus</taxon>
    </lineage>
</organism>